<reference evidence="3 4" key="1">
    <citation type="journal article" date="2019" name="PLoS Biol.">
        <title>Sex chromosomes control vertical transmission of feminizing Wolbachia symbionts in an isopod.</title>
        <authorList>
            <person name="Becking T."/>
            <person name="Chebbi M.A."/>
            <person name="Giraud I."/>
            <person name="Moumen B."/>
            <person name="Laverre T."/>
            <person name="Caubet Y."/>
            <person name="Peccoud J."/>
            <person name="Gilbert C."/>
            <person name="Cordaux R."/>
        </authorList>
    </citation>
    <scope>NUCLEOTIDE SEQUENCE [LARGE SCALE GENOMIC DNA]</scope>
    <source>
        <strain evidence="3">ANa2</strain>
        <tissue evidence="3">Whole body excluding digestive tract and cuticle</tissue>
    </source>
</reference>
<sequence>MMLLLSHVDTHFTHIVCRSGLRTQKSCPTCRQRATHKHMQKLFFDAIENDTSQIDPEALQNQIDSLKFQVVEKQQLMINLNEENDKLERQNKGLRVKTFLDDNSTEIENTIESNCSNANSLESIRNLATISCVLKSRVNKLLEEKKKCVDENHSILASYKETKRILHKYEEEIVRLKNEIQMLSDDNKSLERENKSWKERNAALQESLISPSADAKNSLIQRLLTESPIPLELNKKKRSMATHDDIVDLTPEIFRKVSRTSSKEDVSKKNSESSQNDASPYLQIKSASIAALNLPTRTADMLKNGTNSKTHSFAGLAKAKSWSAVSSFPNDDVGYDGLGGHHKVDHFPDPNKAKILPVKKKKQPLPKVNSRGVSKIHSNTLKNFFKDPFSNQ</sequence>
<feature type="coiled-coil region" evidence="1">
    <location>
        <begin position="159"/>
        <end position="207"/>
    </location>
</feature>
<organism evidence="3 4">
    <name type="scientific">Armadillidium nasatum</name>
    <dbReference type="NCBI Taxonomy" id="96803"/>
    <lineage>
        <taxon>Eukaryota</taxon>
        <taxon>Metazoa</taxon>
        <taxon>Ecdysozoa</taxon>
        <taxon>Arthropoda</taxon>
        <taxon>Crustacea</taxon>
        <taxon>Multicrustacea</taxon>
        <taxon>Malacostraca</taxon>
        <taxon>Eumalacostraca</taxon>
        <taxon>Peracarida</taxon>
        <taxon>Isopoda</taxon>
        <taxon>Oniscidea</taxon>
        <taxon>Crinocheta</taxon>
        <taxon>Armadillidiidae</taxon>
        <taxon>Armadillidium</taxon>
    </lineage>
</organism>
<evidence type="ECO:0000313" key="4">
    <source>
        <dbReference type="Proteomes" id="UP000326759"/>
    </source>
</evidence>
<gene>
    <name evidence="3" type="primary">TRAIP</name>
    <name evidence="3" type="ORF">Anas_10123</name>
</gene>
<dbReference type="GO" id="GO:0061630">
    <property type="term" value="F:ubiquitin protein ligase activity"/>
    <property type="evidence" value="ECO:0007669"/>
    <property type="project" value="TreeGrafter"/>
</dbReference>
<comment type="caution">
    <text evidence="3">The sequence shown here is derived from an EMBL/GenBank/DDBJ whole genome shotgun (WGS) entry which is preliminary data.</text>
</comment>
<keyword evidence="1" id="KW-0175">Coiled coil</keyword>
<dbReference type="AlphaFoldDB" id="A0A5N5TED5"/>
<dbReference type="InterPro" id="IPR052639">
    <property type="entry name" value="TRAIP_ubiq-protein_ligase"/>
</dbReference>
<evidence type="ECO:0000256" key="1">
    <source>
        <dbReference type="SAM" id="Coils"/>
    </source>
</evidence>
<protein>
    <submittedName>
        <fullName evidence="3">E3 ubiquitin-protein ligase TRAIP</fullName>
    </submittedName>
</protein>
<dbReference type="GO" id="GO:0016567">
    <property type="term" value="P:protein ubiquitination"/>
    <property type="evidence" value="ECO:0007669"/>
    <property type="project" value="TreeGrafter"/>
</dbReference>
<accession>A0A5N5TED5</accession>
<feature type="coiled-coil region" evidence="1">
    <location>
        <begin position="70"/>
        <end position="97"/>
    </location>
</feature>
<dbReference type="PANTHER" id="PTHR46569">
    <property type="entry name" value="E3 UBIQUITIN-PROTEIN LIGASE TRAIP"/>
    <property type="match status" value="1"/>
</dbReference>
<feature type="compositionally biased region" description="Basic and acidic residues" evidence="2">
    <location>
        <begin position="261"/>
        <end position="271"/>
    </location>
</feature>
<evidence type="ECO:0000313" key="3">
    <source>
        <dbReference type="EMBL" id="KAB7503475.1"/>
    </source>
</evidence>
<dbReference type="OrthoDB" id="8062037at2759"/>
<keyword evidence="4" id="KW-1185">Reference proteome</keyword>
<dbReference type="Proteomes" id="UP000326759">
    <property type="component" value="Unassembled WGS sequence"/>
</dbReference>
<dbReference type="GO" id="GO:0090734">
    <property type="term" value="C:site of DNA damage"/>
    <property type="evidence" value="ECO:0007669"/>
    <property type="project" value="TreeGrafter"/>
</dbReference>
<dbReference type="EMBL" id="SEYY01005091">
    <property type="protein sequence ID" value="KAB7503475.1"/>
    <property type="molecule type" value="Genomic_DNA"/>
</dbReference>
<evidence type="ECO:0000256" key="2">
    <source>
        <dbReference type="SAM" id="MobiDB-lite"/>
    </source>
</evidence>
<name>A0A5N5TED5_9CRUS</name>
<dbReference type="GO" id="GO:0031297">
    <property type="term" value="P:replication fork processing"/>
    <property type="evidence" value="ECO:0007669"/>
    <property type="project" value="TreeGrafter"/>
</dbReference>
<dbReference type="PANTHER" id="PTHR46569:SF1">
    <property type="entry name" value="E3 UBIQUITIN-PROTEIN LIGASE RFWD3-RELATED"/>
    <property type="match status" value="1"/>
</dbReference>
<feature type="region of interest" description="Disordered" evidence="2">
    <location>
        <begin position="258"/>
        <end position="280"/>
    </location>
</feature>
<proteinExistence type="predicted"/>
<dbReference type="GO" id="GO:0005634">
    <property type="term" value="C:nucleus"/>
    <property type="evidence" value="ECO:0007669"/>
    <property type="project" value="TreeGrafter"/>
</dbReference>